<name>A0A934MGL1_9HYPH</name>
<comment type="caution">
    <text evidence="2">The sequence shown here is derived from an EMBL/GenBank/DDBJ whole genome shotgun (WGS) entry which is preliminary data.</text>
</comment>
<dbReference type="CDD" id="cd04186">
    <property type="entry name" value="GT_2_like_c"/>
    <property type="match status" value="1"/>
</dbReference>
<keyword evidence="3" id="KW-1185">Reference proteome</keyword>
<dbReference type="AlphaFoldDB" id="A0A934MGL1"/>
<gene>
    <name evidence="2" type="ORF">JCR33_05370</name>
</gene>
<reference evidence="2" key="1">
    <citation type="submission" date="2020-12" db="EMBL/GenBank/DDBJ databases">
        <title>Bacterial taxonomy.</title>
        <authorList>
            <person name="Pan X."/>
        </authorList>
    </citation>
    <scope>NUCLEOTIDE SEQUENCE</scope>
    <source>
        <strain evidence="2">B2012</strain>
    </source>
</reference>
<dbReference type="InterPro" id="IPR001173">
    <property type="entry name" value="Glyco_trans_2-like"/>
</dbReference>
<evidence type="ECO:0000313" key="3">
    <source>
        <dbReference type="Proteomes" id="UP000609531"/>
    </source>
</evidence>
<dbReference type="PANTHER" id="PTHR43179:SF7">
    <property type="entry name" value="RHAMNOSYLTRANSFERASE WBBL"/>
    <property type="match status" value="1"/>
</dbReference>
<dbReference type="PANTHER" id="PTHR43179">
    <property type="entry name" value="RHAMNOSYLTRANSFERASE WBBL"/>
    <property type="match status" value="1"/>
</dbReference>
<dbReference type="RefSeq" id="WP_198880993.1">
    <property type="nucleotide sequence ID" value="NZ_JAEKJA010000003.1"/>
</dbReference>
<proteinExistence type="predicted"/>
<accession>A0A934MGL1</accession>
<dbReference type="Pfam" id="PF00535">
    <property type="entry name" value="Glycos_transf_2"/>
    <property type="match status" value="1"/>
</dbReference>
<evidence type="ECO:0000259" key="1">
    <source>
        <dbReference type="Pfam" id="PF00535"/>
    </source>
</evidence>
<sequence>MARSSPDAAAALAAFGGTARLDGAVVADGEVLDFAPRAGFVVVRVALAPGCWRLRLTLADPAALRVDALTGDGPIPLPVPAVAKVVEARFALSAPLDAIRLAPVKAARLKIVAFSVEPAPAWASLLPDWRMGPVALPPRQAGEASPETEVAGRRPPGWDEAITIDAVEAVRIAGTRFEVEEAGAVRLAFAPPLRPGLWSFAVKALTEDGAPALVEPRILAQGAASPLDTAAILRPVAGALHRGVVRLDRPTPVVVLRPRTQSGVVDLRELRVRRLSPWGRIRLVVRLAGEAVGRRLLMATSRLATSRGGGLEAVARLATPADRRHRRGRGEERAALARWLARPVMREGPVRVATSGTVPLPAGAVAADAAPADVTLRPGERLTEPAVEAIRRAPPGPVSADAAWRVLGLSSSPERFAAPDPIRQRAGGGPLPLAADGAAGGTHIPFVLVERRGGVSVAAPAVRPSTARPPVSLITPTRDAPHHLARFLATLFAPSADPPELILVDNGSRDARALRLLEEAAARPEVTLIRDDRPFNFAALSNLGAAAARGDILIFANNDIAFTDPAAIDRLAVAAARPQVGVAGARLLYPDGRVQHAGLVLAGEARVRHLERFLSGRAGGYMGRQRIATSVSAVTGALMALRAELFFALGGFDAARYPVLYNDIDLCLRVRERGLANCLVPSATAVHHESVSIGQQPSDALFSRGGAIWRWARAVEAERFRMDWGPVLDLDPCYPSAFDPLEAAFVTRR</sequence>
<evidence type="ECO:0000313" key="2">
    <source>
        <dbReference type="EMBL" id="MBJ3775106.1"/>
    </source>
</evidence>
<dbReference type="InterPro" id="IPR029044">
    <property type="entry name" value="Nucleotide-diphossugar_trans"/>
</dbReference>
<dbReference type="EMBL" id="JAEKJA010000003">
    <property type="protein sequence ID" value="MBJ3775106.1"/>
    <property type="molecule type" value="Genomic_DNA"/>
</dbReference>
<dbReference type="Gene3D" id="3.90.550.10">
    <property type="entry name" value="Spore Coat Polysaccharide Biosynthesis Protein SpsA, Chain A"/>
    <property type="match status" value="1"/>
</dbReference>
<feature type="domain" description="Glycosyltransferase 2-like" evidence="1">
    <location>
        <begin position="472"/>
        <end position="595"/>
    </location>
</feature>
<dbReference type="Proteomes" id="UP000609531">
    <property type="component" value="Unassembled WGS sequence"/>
</dbReference>
<organism evidence="2 3">
    <name type="scientific">Acuticoccus mangrovi</name>
    <dbReference type="NCBI Taxonomy" id="2796142"/>
    <lineage>
        <taxon>Bacteria</taxon>
        <taxon>Pseudomonadati</taxon>
        <taxon>Pseudomonadota</taxon>
        <taxon>Alphaproteobacteria</taxon>
        <taxon>Hyphomicrobiales</taxon>
        <taxon>Amorphaceae</taxon>
        <taxon>Acuticoccus</taxon>
    </lineage>
</organism>
<dbReference type="SUPFAM" id="SSF53448">
    <property type="entry name" value="Nucleotide-diphospho-sugar transferases"/>
    <property type="match status" value="1"/>
</dbReference>
<protein>
    <submittedName>
        <fullName evidence="2">Glycosyltransferase family 2 protein</fullName>
    </submittedName>
</protein>